<gene>
    <name evidence="1" type="ORF">RAG0_00584</name>
</gene>
<sequence>MVRMLCRRKYREGEPLGLTMCPAPTFTSLPLEIRITIYALLLIKYQFKASLNENCFGQVGILRKITSPSRNERMVSIEVAAIFYRQNVFSLTGSEDDYLKSPWDFLHSSIYTIGPRNRSYLRHVEVKSARPGSVSVDSDGTVSSIYKGSNWICTVHGRNQHTRIYALINRQYQGVSLDYVSHGIEAVFRILGPQGSDCDCCYYRGLRICPELHYTLMMPILATFRKLDLESKAALVDTDGWDVLSTQDTVGPVEEFYFDQPARRTICATFRRKWIAESEALWLIRCAFASISYKGKNMRVLQEPFNRVPITDRQVLGFFWGFDQPVSLIDRAGSQRVTEV</sequence>
<dbReference type="AlphaFoldDB" id="A0A1E1JY19"/>
<evidence type="ECO:0000313" key="1">
    <source>
        <dbReference type="EMBL" id="CZS89144.1"/>
    </source>
</evidence>
<organism evidence="1 2">
    <name type="scientific">Rhynchosporium agropyri</name>
    <dbReference type="NCBI Taxonomy" id="914238"/>
    <lineage>
        <taxon>Eukaryota</taxon>
        <taxon>Fungi</taxon>
        <taxon>Dikarya</taxon>
        <taxon>Ascomycota</taxon>
        <taxon>Pezizomycotina</taxon>
        <taxon>Leotiomycetes</taxon>
        <taxon>Helotiales</taxon>
        <taxon>Ploettnerulaceae</taxon>
        <taxon>Rhynchosporium</taxon>
    </lineage>
</organism>
<keyword evidence="2" id="KW-1185">Reference proteome</keyword>
<reference evidence="2" key="1">
    <citation type="submission" date="2016-03" db="EMBL/GenBank/DDBJ databases">
        <authorList>
            <person name="Guldener U."/>
        </authorList>
    </citation>
    <scope>NUCLEOTIDE SEQUENCE [LARGE SCALE GENOMIC DNA]</scope>
    <source>
        <strain evidence="2">04CH-RAC-A.6.1</strain>
    </source>
</reference>
<proteinExistence type="predicted"/>
<name>A0A1E1JY19_9HELO</name>
<dbReference type="OrthoDB" id="5272396at2759"/>
<evidence type="ECO:0000313" key="2">
    <source>
        <dbReference type="Proteomes" id="UP000178912"/>
    </source>
</evidence>
<protein>
    <submittedName>
        <fullName evidence="1">Uncharacterized protein</fullName>
    </submittedName>
</protein>
<dbReference type="Proteomes" id="UP000178912">
    <property type="component" value="Unassembled WGS sequence"/>
</dbReference>
<accession>A0A1E1JY19</accession>
<dbReference type="EMBL" id="FJUX01000002">
    <property type="protein sequence ID" value="CZS89144.1"/>
    <property type="molecule type" value="Genomic_DNA"/>
</dbReference>